<dbReference type="OrthoDB" id="9796689at2"/>
<dbReference type="STRING" id="388280.SAMN04488057_102470"/>
<dbReference type="RefSeq" id="WP_073093026.1">
    <property type="nucleotide sequence ID" value="NZ_FRCY01000002.1"/>
</dbReference>
<keyword evidence="1" id="KW-0732">Signal</keyword>
<reference evidence="3 4" key="1">
    <citation type="submission" date="2016-11" db="EMBL/GenBank/DDBJ databases">
        <authorList>
            <person name="Jaros S."/>
            <person name="Januszkiewicz K."/>
            <person name="Wedrychowicz H."/>
        </authorList>
    </citation>
    <scope>NUCLEOTIDE SEQUENCE [LARGE SCALE GENOMIC DNA]</scope>
    <source>
        <strain evidence="3 4">CGMCC 1.6102</strain>
    </source>
</reference>
<evidence type="ECO:0000259" key="2">
    <source>
        <dbReference type="Pfam" id="PF13472"/>
    </source>
</evidence>
<gene>
    <name evidence="3" type="ORF">SAMN04488057_102470</name>
</gene>
<dbReference type="PANTHER" id="PTHR14209:SF19">
    <property type="entry name" value="ISOAMYL ACETATE-HYDROLYZING ESTERASE 1 HOMOLOG"/>
    <property type="match status" value="1"/>
</dbReference>
<accession>A0A1M7KHM2</accession>
<dbReference type="Proteomes" id="UP000184513">
    <property type="component" value="Unassembled WGS sequence"/>
</dbReference>
<organism evidence="3 4">
    <name type="scientific">Cyclobacterium lianum</name>
    <dbReference type="NCBI Taxonomy" id="388280"/>
    <lineage>
        <taxon>Bacteria</taxon>
        <taxon>Pseudomonadati</taxon>
        <taxon>Bacteroidota</taxon>
        <taxon>Cytophagia</taxon>
        <taxon>Cytophagales</taxon>
        <taxon>Cyclobacteriaceae</taxon>
        <taxon>Cyclobacterium</taxon>
    </lineage>
</organism>
<dbReference type="Gene3D" id="3.40.50.1110">
    <property type="entry name" value="SGNH hydrolase"/>
    <property type="match status" value="1"/>
</dbReference>
<evidence type="ECO:0000313" key="3">
    <source>
        <dbReference type="EMBL" id="SHM64808.1"/>
    </source>
</evidence>
<dbReference type="InterPro" id="IPR036514">
    <property type="entry name" value="SGNH_hydro_sf"/>
</dbReference>
<dbReference type="AlphaFoldDB" id="A0A1M7KHM2"/>
<feature type="signal peptide" evidence="1">
    <location>
        <begin position="1"/>
        <end position="18"/>
    </location>
</feature>
<protein>
    <submittedName>
        <fullName evidence="3">Lysophospholipase L1</fullName>
    </submittedName>
</protein>
<keyword evidence="4" id="KW-1185">Reference proteome</keyword>
<dbReference type="Pfam" id="PF13472">
    <property type="entry name" value="Lipase_GDSL_2"/>
    <property type="match status" value="1"/>
</dbReference>
<feature type="chain" id="PRO_5012161320" evidence="1">
    <location>
        <begin position="19"/>
        <end position="210"/>
    </location>
</feature>
<dbReference type="EMBL" id="FRCY01000002">
    <property type="protein sequence ID" value="SHM64808.1"/>
    <property type="molecule type" value="Genomic_DNA"/>
</dbReference>
<dbReference type="InterPro" id="IPR013830">
    <property type="entry name" value="SGNH_hydro"/>
</dbReference>
<dbReference type="SUPFAM" id="SSF52266">
    <property type="entry name" value="SGNH hydrolase"/>
    <property type="match status" value="1"/>
</dbReference>
<dbReference type="PANTHER" id="PTHR14209">
    <property type="entry name" value="ISOAMYL ACETATE-HYDROLYZING ESTERASE 1"/>
    <property type="match status" value="1"/>
</dbReference>
<feature type="domain" description="SGNH hydrolase-type esterase" evidence="2">
    <location>
        <begin position="26"/>
        <end position="197"/>
    </location>
</feature>
<dbReference type="GO" id="GO:0016788">
    <property type="term" value="F:hydrolase activity, acting on ester bonds"/>
    <property type="evidence" value="ECO:0007669"/>
    <property type="project" value="UniProtKB-ARBA"/>
</dbReference>
<sequence length="210" mass="23908">MRKVIYALLFFLGHGAFAQQPVKVACVGNSITEGPGRKHRDSYPMQLQRKLGDAYLVKNLGVGARTLMKKGDFPFWREPQFKQAMVFKPDILIIKLGTNDSKPQNWIHKENFITDYVEMVEILKNNMPENGKIYLCLPAPVFEDNYGITEKVIVNEMTPMIRDVAKKTESEIIDLHEALKPYGELFPDGVHPNREGAGVLADAIKRHIQR</sequence>
<evidence type="ECO:0000256" key="1">
    <source>
        <dbReference type="SAM" id="SignalP"/>
    </source>
</evidence>
<dbReference type="InterPro" id="IPR045136">
    <property type="entry name" value="Iah1-like"/>
</dbReference>
<proteinExistence type="predicted"/>
<evidence type="ECO:0000313" key="4">
    <source>
        <dbReference type="Proteomes" id="UP000184513"/>
    </source>
</evidence>
<name>A0A1M7KHM2_9BACT</name>